<feature type="compositionally biased region" description="Polar residues" evidence="2">
    <location>
        <begin position="1"/>
        <end position="10"/>
    </location>
</feature>
<evidence type="ECO:0000256" key="1">
    <source>
        <dbReference type="PROSITE-ProRule" id="PRU00042"/>
    </source>
</evidence>
<dbReference type="AlphaFoldDB" id="A0A364NBK5"/>
<dbReference type="OrthoDB" id="5399138at2759"/>
<accession>A0A364NBK5</accession>
<comment type="caution">
    <text evidence="4">The sequence shown here is derived from an EMBL/GenBank/DDBJ whole genome shotgun (WGS) entry which is preliminary data.</text>
</comment>
<feature type="compositionally biased region" description="Polar residues" evidence="2">
    <location>
        <begin position="78"/>
        <end position="105"/>
    </location>
</feature>
<feature type="compositionally biased region" description="Basic residues" evidence="2">
    <location>
        <begin position="106"/>
        <end position="123"/>
    </location>
</feature>
<reference evidence="5" key="1">
    <citation type="submission" date="2018-05" db="EMBL/GenBank/DDBJ databases">
        <title>Draft genome sequence of Stemphylium lycopersici strain CIDEFI 213.</title>
        <authorList>
            <person name="Medina R."/>
            <person name="Franco M.E.E."/>
            <person name="Lucentini C.G."/>
            <person name="Saparrat M.C.N."/>
            <person name="Balatti P.A."/>
        </authorList>
    </citation>
    <scope>NUCLEOTIDE SEQUENCE [LARGE SCALE GENOMIC DNA]</scope>
    <source>
        <strain evidence="5">CIDEFI 213</strain>
    </source>
</reference>
<keyword evidence="1" id="KW-0863">Zinc-finger</keyword>
<dbReference type="EMBL" id="QGDH01000019">
    <property type="protein sequence ID" value="RAR14744.1"/>
    <property type="molecule type" value="Genomic_DNA"/>
</dbReference>
<dbReference type="PROSITE" id="PS50157">
    <property type="entry name" value="ZINC_FINGER_C2H2_2"/>
    <property type="match status" value="1"/>
</dbReference>
<gene>
    <name evidence="4" type="ORF">DDE83_001967</name>
</gene>
<keyword evidence="1" id="KW-0479">Metal-binding</keyword>
<keyword evidence="5" id="KW-1185">Reference proteome</keyword>
<dbReference type="PROSITE" id="PS00028">
    <property type="entry name" value="ZINC_FINGER_C2H2_1"/>
    <property type="match status" value="1"/>
</dbReference>
<organism evidence="4 5">
    <name type="scientific">Stemphylium lycopersici</name>
    <name type="common">Tomato gray leaf spot disease fungus</name>
    <name type="synonym">Thyrospora lycopersici</name>
    <dbReference type="NCBI Taxonomy" id="183478"/>
    <lineage>
        <taxon>Eukaryota</taxon>
        <taxon>Fungi</taxon>
        <taxon>Dikarya</taxon>
        <taxon>Ascomycota</taxon>
        <taxon>Pezizomycotina</taxon>
        <taxon>Dothideomycetes</taxon>
        <taxon>Pleosporomycetidae</taxon>
        <taxon>Pleosporales</taxon>
        <taxon>Pleosporineae</taxon>
        <taxon>Pleosporaceae</taxon>
        <taxon>Stemphylium</taxon>
    </lineage>
</organism>
<feature type="region of interest" description="Disordered" evidence="2">
    <location>
        <begin position="1"/>
        <end position="127"/>
    </location>
</feature>
<dbReference type="GO" id="GO:0008270">
    <property type="term" value="F:zinc ion binding"/>
    <property type="evidence" value="ECO:0007669"/>
    <property type="project" value="UniProtKB-KW"/>
</dbReference>
<dbReference type="STRING" id="183478.A0A364NBK5"/>
<evidence type="ECO:0000259" key="3">
    <source>
        <dbReference type="PROSITE" id="PS50157"/>
    </source>
</evidence>
<proteinExistence type="predicted"/>
<dbReference type="SMART" id="SM00355">
    <property type="entry name" value="ZnF_C2H2"/>
    <property type="match status" value="3"/>
</dbReference>
<dbReference type="Proteomes" id="UP000249619">
    <property type="component" value="Unassembled WGS sequence"/>
</dbReference>
<name>A0A364NBK5_STELY</name>
<keyword evidence="1" id="KW-0862">Zinc</keyword>
<feature type="domain" description="C2H2-type" evidence="3">
    <location>
        <begin position="135"/>
        <end position="163"/>
    </location>
</feature>
<evidence type="ECO:0000256" key="2">
    <source>
        <dbReference type="SAM" id="MobiDB-lite"/>
    </source>
</evidence>
<sequence length="440" mass="49816">MRRSMGTSSPIVIPSGSPRHESEQEQPLAMQRWRNSPPEDEAASLSAIYNALEDRPVGISPRLSRPSSREAFRRYRGPSSTTSLDSAASESSLRSVNSSHSATSQTKRRSQISRTRTKAKTKNRNMNMNDPERIFKCTFCCDTFKTKYDWTRHEKSLHLNMEEWVCTPHGASVVLPLTGRVHCAYCSSLDPSPSHLQQHNHLACDNGSSTPRVFHRKDHLVQHLRLVHGLETLPLVDDWKVESAPITSRCGMCDASLSSWDERADHLAAHFREGKTMEDWKGDHNFDPAVAARVINGYPPYLLADQSKTVVPFSATNPGSIEHTKQLISRVQLEEAARTSATATALAQDQQAYEESLAALRTMSTQHDYDFAAVLTRHLSRFARRQMLSGVIPTDEMFQRESRRLLYQDGDDEWNQTIADNPSWLQEFRRRSSLEQKPSI</sequence>
<protein>
    <recommendedName>
        <fullName evidence="3">C2H2-type domain-containing protein</fullName>
    </recommendedName>
</protein>
<evidence type="ECO:0000313" key="5">
    <source>
        <dbReference type="Proteomes" id="UP000249619"/>
    </source>
</evidence>
<evidence type="ECO:0000313" key="4">
    <source>
        <dbReference type="EMBL" id="RAR14744.1"/>
    </source>
</evidence>
<dbReference type="InterPro" id="IPR013087">
    <property type="entry name" value="Znf_C2H2_type"/>
</dbReference>